<proteinExistence type="predicted"/>
<gene>
    <name evidence="1" type="ORF">CIPAW_08G116700</name>
</gene>
<keyword evidence="2" id="KW-1185">Reference proteome</keyword>
<dbReference type="EMBL" id="CM031816">
    <property type="protein sequence ID" value="KAG6645355.1"/>
    <property type="molecule type" value="Genomic_DNA"/>
</dbReference>
<organism evidence="1 2">
    <name type="scientific">Carya illinoinensis</name>
    <name type="common">Pecan</name>
    <dbReference type="NCBI Taxonomy" id="32201"/>
    <lineage>
        <taxon>Eukaryota</taxon>
        <taxon>Viridiplantae</taxon>
        <taxon>Streptophyta</taxon>
        <taxon>Embryophyta</taxon>
        <taxon>Tracheophyta</taxon>
        <taxon>Spermatophyta</taxon>
        <taxon>Magnoliopsida</taxon>
        <taxon>eudicotyledons</taxon>
        <taxon>Gunneridae</taxon>
        <taxon>Pentapetalae</taxon>
        <taxon>rosids</taxon>
        <taxon>fabids</taxon>
        <taxon>Fagales</taxon>
        <taxon>Juglandaceae</taxon>
        <taxon>Carya</taxon>
    </lineage>
</organism>
<dbReference type="AlphaFoldDB" id="A0A8T1PQQ5"/>
<protein>
    <submittedName>
        <fullName evidence="1">Uncharacterized protein</fullName>
    </submittedName>
</protein>
<reference evidence="1" key="1">
    <citation type="submission" date="2020-12" db="EMBL/GenBank/DDBJ databases">
        <title>WGS assembly of Carya illinoinensis cv. Pawnee.</title>
        <authorList>
            <person name="Platts A."/>
            <person name="Shu S."/>
            <person name="Wright S."/>
            <person name="Barry K."/>
            <person name="Edger P."/>
            <person name="Pires J.C."/>
            <person name="Schmutz J."/>
        </authorList>
    </citation>
    <scope>NUCLEOTIDE SEQUENCE</scope>
    <source>
        <tissue evidence="1">Leaf</tissue>
    </source>
</reference>
<dbReference type="Proteomes" id="UP000811609">
    <property type="component" value="Chromosome 8"/>
</dbReference>
<accession>A0A8T1PQQ5</accession>
<sequence length="60" mass="6730">MPRMRPSNSINFLDGGQGLLSDKKESCISVTCCHHVFHTYALAFGLRFLQNSYSFEASCI</sequence>
<name>A0A8T1PQQ5_CARIL</name>
<evidence type="ECO:0000313" key="2">
    <source>
        <dbReference type="Proteomes" id="UP000811609"/>
    </source>
</evidence>
<evidence type="ECO:0000313" key="1">
    <source>
        <dbReference type="EMBL" id="KAG6645355.1"/>
    </source>
</evidence>
<comment type="caution">
    <text evidence="1">The sequence shown here is derived from an EMBL/GenBank/DDBJ whole genome shotgun (WGS) entry which is preliminary data.</text>
</comment>